<keyword evidence="7" id="KW-1185">Reference proteome</keyword>
<feature type="domain" description="BPTI/Kunitz inhibitor" evidence="5">
    <location>
        <begin position="25"/>
        <end position="76"/>
    </location>
</feature>
<evidence type="ECO:0000256" key="4">
    <source>
        <dbReference type="SAM" id="SignalP"/>
    </source>
</evidence>
<dbReference type="SMART" id="SM00131">
    <property type="entry name" value="KU"/>
    <property type="match status" value="1"/>
</dbReference>
<dbReference type="GO" id="GO:0005615">
    <property type="term" value="C:extracellular space"/>
    <property type="evidence" value="ECO:0007669"/>
    <property type="project" value="TreeGrafter"/>
</dbReference>
<comment type="caution">
    <text evidence="6">The sequence shown here is derived from an EMBL/GenBank/DDBJ whole genome shotgun (WGS) entry which is preliminary data.</text>
</comment>
<organism evidence="6 7">
    <name type="scientific">Drosophila gunungcola</name>
    <name type="common">fruit fly</name>
    <dbReference type="NCBI Taxonomy" id="103775"/>
    <lineage>
        <taxon>Eukaryota</taxon>
        <taxon>Metazoa</taxon>
        <taxon>Ecdysozoa</taxon>
        <taxon>Arthropoda</taxon>
        <taxon>Hexapoda</taxon>
        <taxon>Insecta</taxon>
        <taxon>Pterygota</taxon>
        <taxon>Neoptera</taxon>
        <taxon>Endopterygota</taxon>
        <taxon>Diptera</taxon>
        <taxon>Brachycera</taxon>
        <taxon>Muscomorpha</taxon>
        <taxon>Ephydroidea</taxon>
        <taxon>Drosophilidae</taxon>
        <taxon>Drosophila</taxon>
        <taxon>Sophophora</taxon>
    </lineage>
</organism>
<name>A0A9P9YSU1_9MUSC</name>
<dbReference type="GO" id="GO:0004867">
    <property type="term" value="F:serine-type endopeptidase inhibitor activity"/>
    <property type="evidence" value="ECO:0007669"/>
    <property type="project" value="UniProtKB-KW"/>
</dbReference>
<dbReference type="Gene3D" id="4.10.410.10">
    <property type="entry name" value="Pancreatic trypsin inhibitor Kunitz domain"/>
    <property type="match status" value="1"/>
</dbReference>
<dbReference type="AlphaFoldDB" id="A0A9P9YSU1"/>
<sequence>MVLLLMLIFVGVAPSWISAKIPAECNLPHSRGITTAEAFLMYTYNKQISECISFIYSGSGGNTNRFWSKRDCVNTCMPT</sequence>
<gene>
    <name evidence="6" type="ORF">M5D96_003832</name>
</gene>
<dbReference type="PROSITE" id="PS50279">
    <property type="entry name" value="BPTI_KUNITZ_2"/>
    <property type="match status" value="1"/>
</dbReference>
<feature type="chain" id="PRO_5040423266" description="BPTI/Kunitz inhibitor domain-containing protein" evidence="4">
    <location>
        <begin position="20"/>
        <end position="79"/>
    </location>
</feature>
<dbReference type="PANTHER" id="PTHR10083:SF374">
    <property type="entry name" value="BPTI_KUNITZ INHIBITOR DOMAIN-CONTAINING PROTEIN"/>
    <property type="match status" value="1"/>
</dbReference>
<dbReference type="Proteomes" id="UP001059596">
    <property type="component" value="Unassembled WGS sequence"/>
</dbReference>
<keyword evidence="2" id="KW-0722">Serine protease inhibitor</keyword>
<evidence type="ECO:0000256" key="1">
    <source>
        <dbReference type="ARBA" id="ARBA00022690"/>
    </source>
</evidence>
<dbReference type="InterPro" id="IPR002223">
    <property type="entry name" value="Kunitz_BPTI"/>
</dbReference>
<evidence type="ECO:0000313" key="6">
    <source>
        <dbReference type="EMBL" id="KAI8042519.1"/>
    </source>
</evidence>
<dbReference type="EMBL" id="JAMKOV010000002">
    <property type="protein sequence ID" value="KAI8042519.1"/>
    <property type="molecule type" value="Genomic_DNA"/>
</dbReference>
<dbReference type="PANTHER" id="PTHR10083">
    <property type="entry name" value="KUNITZ-TYPE PROTEASE INHIBITOR-RELATED"/>
    <property type="match status" value="1"/>
</dbReference>
<dbReference type="Pfam" id="PF00014">
    <property type="entry name" value="Kunitz_BPTI"/>
    <property type="match status" value="1"/>
</dbReference>
<dbReference type="PRINTS" id="PR00759">
    <property type="entry name" value="BASICPTASE"/>
</dbReference>
<keyword evidence="1" id="KW-0646">Protease inhibitor</keyword>
<dbReference type="SUPFAM" id="SSF57362">
    <property type="entry name" value="BPTI-like"/>
    <property type="match status" value="1"/>
</dbReference>
<dbReference type="InterPro" id="IPR036880">
    <property type="entry name" value="Kunitz_BPTI_sf"/>
</dbReference>
<keyword evidence="3" id="KW-1015">Disulfide bond</keyword>
<reference evidence="6" key="1">
    <citation type="journal article" date="2023" name="Genome Biol. Evol.">
        <title>Long-read-based Genome Assembly of Drosophila gunungcola Reveals Fewer Chemosensory Genes in Flower-breeding Species.</title>
        <authorList>
            <person name="Negi A."/>
            <person name="Liao B.Y."/>
            <person name="Yeh S.D."/>
        </authorList>
    </citation>
    <scope>NUCLEOTIDE SEQUENCE</scope>
    <source>
        <strain evidence="6">Sukarami</strain>
    </source>
</reference>
<dbReference type="CDD" id="cd00109">
    <property type="entry name" value="Kunitz-type"/>
    <property type="match status" value="1"/>
</dbReference>
<evidence type="ECO:0000256" key="3">
    <source>
        <dbReference type="ARBA" id="ARBA00023157"/>
    </source>
</evidence>
<evidence type="ECO:0000259" key="5">
    <source>
        <dbReference type="PROSITE" id="PS50279"/>
    </source>
</evidence>
<dbReference type="InterPro" id="IPR050098">
    <property type="entry name" value="TFPI/VKTCI-like"/>
</dbReference>
<evidence type="ECO:0000256" key="2">
    <source>
        <dbReference type="ARBA" id="ARBA00022900"/>
    </source>
</evidence>
<keyword evidence="4" id="KW-0732">Signal</keyword>
<accession>A0A9P9YSU1</accession>
<evidence type="ECO:0000313" key="7">
    <source>
        <dbReference type="Proteomes" id="UP001059596"/>
    </source>
</evidence>
<feature type="signal peptide" evidence="4">
    <location>
        <begin position="1"/>
        <end position="19"/>
    </location>
</feature>
<proteinExistence type="predicted"/>
<protein>
    <recommendedName>
        <fullName evidence="5">BPTI/Kunitz inhibitor domain-containing protein</fullName>
    </recommendedName>
</protein>